<evidence type="ECO:0000313" key="1">
    <source>
        <dbReference type="EMBL" id="ABV33068.1"/>
    </source>
</evidence>
<reference evidence="1 2" key="1">
    <citation type="submission" date="2007-08" db="EMBL/GenBank/DDBJ databases">
        <title>Complete sequence of Thermotoga lettingae TMO.</title>
        <authorList>
            <consortium name="US DOE Joint Genome Institute"/>
            <person name="Copeland A."/>
            <person name="Lucas S."/>
            <person name="Lapidus A."/>
            <person name="Barry K."/>
            <person name="Glavina del Rio T."/>
            <person name="Dalin E."/>
            <person name="Tice H."/>
            <person name="Pitluck S."/>
            <person name="Foster B."/>
            <person name="Bruce D."/>
            <person name="Schmutz J."/>
            <person name="Larimer F."/>
            <person name="Land M."/>
            <person name="Hauser L."/>
            <person name="Kyrpides N."/>
            <person name="Mikhailova N."/>
            <person name="Nelson K."/>
            <person name="Gogarten J.P."/>
            <person name="Noll K."/>
            <person name="Richardson P."/>
        </authorList>
    </citation>
    <scope>NUCLEOTIDE SEQUENCE [LARGE SCALE GENOMIC DNA]</scope>
    <source>
        <strain evidence="2">ATCC BAA-301 / DSM 14385 / NBRC 107922 / TMO</strain>
    </source>
</reference>
<gene>
    <name evidence="1" type="ordered locus">Tlet_0501</name>
</gene>
<evidence type="ECO:0000313" key="2">
    <source>
        <dbReference type="Proteomes" id="UP000002016"/>
    </source>
</evidence>
<protein>
    <submittedName>
        <fullName evidence="1">Uncharacterized protein</fullName>
    </submittedName>
</protein>
<dbReference type="Proteomes" id="UP000002016">
    <property type="component" value="Chromosome"/>
</dbReference>
<keyword evidence="2" id="KW-1185">Reference proteome</keyword>
<name>A8F4I4_PSELT</name>
<dbReference type="HOGENOM" id="CLU_1546307_0_0_0"/>
<organism evidence="1 2">
    <name type="scientific">Pseudothermotoga lettingae (strain ATCC BAA-301 / DSM 14385 / NBRC 107922 / TMO)</name>
    <name type="common">Thermotoga lettingae</name>
    <dbReference type="NCBI Taxonomy" id="416591"/>
    <lineage>
        <taxon>Bacteria</taxon>
        <taxon>Thermotogati</taxon>
        <taxon>Thermotogota</taxon>
        <taxon>Thermotogae</taxon>
        <taxon>Thermotogales</taxon>
        <taxon>Thermotogaceae</taxon>
        <taxon>Pseudothermotoga</taxon>
    </lineage>
</organism>
<dbReference type="STRING" id="416591.Tlet_0501"/>
<sequence>MILLVSLILPVIAVRFTSEFYKQSALASLEAQHHQILSKYNLDLTVSSLEKQVDDIASENRSLFLLGRKLQNTINQIESHLIRYTNGTHPIKEVFNLWSKSSSNWMMLSELKFDGSMKLTIYELYQNGFSPAVDRISQKLIELGYTVSKSVEYDTSMDFLSKRLTKVTVEGRR</sequence>
<dbReference type="AlphaFoldDB" id="A8F4I4"/>
<reference evidence="1 2" key="2">
    <citation type="journal article" date="2009" name="Proc. Natl. Acad. Sci. U.S.A.">
        <title>On the chimeric nature, thermophilic origin, and phylogenetic placement of the Thermotogales.</title>
        <authorList>
            <person name="Zhaxybayeva O."/>
            <person name="Swithers K.S."/>
            <person name="Lapierre P."/>
            <person name="Fournier G.P."/>
            <person name="Bickhart D.M."/>
            <person name="DeBoy R.T."/>
            <person name="Nelson K.E."/>
            <person name="Nesbo C.L."/>
            <person name="Doolittle W.F."/>
            <person name="Gogarten J.P."/>
            <person name="Noll K.M."/>
        </authorList>
    </citation>
    <scope>NUCLEOTIDE SEQUENCE [LARGE SCALE GENOMIC DNA]</scope>
    <source>
        <strain evidence="2">ATCC BAA-301 / DSM 14385 / NBRC 107922 / TMO</strain>
    </source>
</reference>
<dbReference type="EMBL" id="CP000812">
    <property type="protein sequence ID" value="ABV33068.1"/>
    <property type="molecule type" value="Genomic_DNA"/>
</dbReference>
<accession>A8F4I4</accession>
<proteinExistence type="predicted"/>
<dbReference type="KEGG" id="tle:Tlet_0501"/>